<evidence type="ECO:0000313" key="1">
    <source>
        <dbReference type="EMBL" id="NDW45946.1"/>
    </source>
</evidence>
<name>A0A6B2NPA1_9RHOB</name>
<proteinExistence type="predicted"/>
<dbReference type="InterPro" id="IPR010349">
    <property type="entry name" value="Asparaginase_II"/>
</dbReference>
<protein>
    <submittedName>
        <fullName evidence="1">Asparaginase</fullName>
    </submittedName>
</protein>
<comment type="caution">
    <text evidence="1">The sequence shown here is derived from an EMBL/GenBank/DDBJ whole genome shotgun (WGS) entry which is preliminary data.</text>
</comment>
<organism evidence="1">
    <name type="scientific">Ruegeria sp. PrR005</name>
    <dbReference type="NCBI Taxonomy" id="2706882"/>
    <lineage>
        <taxon>Bacteria</taxon>
        <taxon>Pseudomonadati</taxon>
        <taxon>Pseudomonadota</taxon>
        <taxon>Alphaproteobacteria</taxon>
        <taxon>Rhodobacterales</taxon>
        <taxon>Roseobacteraceae</taxon>
        <taxon>Ruegeria</taxon>
    </lineage>
</organism>
<dbReference type="RefSeq" id="WP_164130582.1">
    <property type="nucleotide sequence ID" value="NZ_JAAGOX010000022.1"/>
</dbReference>
<dbReference type="PANTHER" id="PTHR42110:SF1">
    <property type="entry name" value="L-ASPARAGINASE, PUTATIVE (AFU_ORTHOLOGUE AFUA_3G11890)-RELATED"/>
    <property type="match status" value="1"/>
</dbReference>
<dbReference type="Pfam" id="PF06089">
    <property type="entry name" value="Asparaginase_II"/>
    <property type="match status" value="1"/>
</dbReference>
<dbReference type="AlphaFoldDB" id="A0A6B2NPA1"/>
<gene>
    <name evidence="1" type="ORF">G0P99_13340</name>
</gene>
<dbReference type="PANTHER" id="PTHR42110">
    <property type="entry name" value="L-ASPARAGINASE, PUTATIVE (AFU_ORTHOLOGUE AFUA_3G11890)-RELATED"/>
    <property type="match status" value="1"/>
</dbReference>
<reference evidence="1" key="1">
    <citation type="submission" date="2020-02" db="EMBL/GenBank/DDBJ databases">
        <title>Delineation of the pyrene-degrading pathway in Roseobacter clade bacteria by genomic analysis.</title>
        <authorList>
            <person name="Zhou H."/>
            <person name="Wang H."/>
        </authorList>
    </citation>
    <scope>NUCLEOTIDE SEQUENCE</scope>
    <source>
        <strain evidence="1">PrR005</strain>
    </source>
</reference>
<sequence>MIQPVPMVEVWRGSILESLHLGHAVICDSAGKVVRSWGDPDLVMYPRSSSKMIQALPLLSSGAAAKYGLGSEQLALACASHNGAAIHTERVDRWLGQLGLGDADLRCGPQDPDDRPEHERLIRAHEKPCQMHNNCSGKHSGFLTLNQHLGAGPEYIDIDHPVQQSCLAAFEDVTGEDSPGYGIDGCSAPNFATSLKGLARAMAWFASASTRSDRQSQAAADLTAAMMKHPELVAGEGRACTELMRAMNGRAAIKTGAEAVFVAILPETQLGIAVKIADGSTRASECAIAAILVSLGVLDPGNPATRKRLDAPILNRRGIDCGSIRATAELRF</sequence>
<accession>A0A6B2NPA1</accession>
<dbReference type="EMBL" id="JAAGOX010000022">
    <property type="protein sequence ID" value="NDW45946.1"/>
    <property type="molecule type" value="Genomic_DNA"/>
</dbReference>